<keyword evidence="6 9" id="KW-0067">ATP-binding</keyword>
<evidence type="ECO:0000313" key="10">
    <source>
        <dbReference type="Proteomes" id="UP000253868"/>
    </source>
</evidence>
<dbReference type="PROSITE" id="PS00211">
    <property type="entry name" value="ABC_TRANSPORTER_1"/>
    <property type="match status" value="1"/>
</dbReference>
<dbReference type="InterPro" id="IPR003439">
    <property type="entry name" value="ABC_transporter-like_ATP-bd"/>
</dbReference>
<dbReference type="SUPFAM" id="SSF52540">
    <property type="entry name" value="P-loop containing nucleoside triphosphate hydrolases"/>
    <property type="match status" value="1"/>
</dbReference>
<name>A0A345HSF3_9ACTN</name>
<evidence type="ECO:0000256" key="2">
    <source>
        <dbReference type="ARBA" id="ARBA00005417"/>
    </source>
</evidence>
<dbReference type="PANTHER" id="PTHR43297:SF2">
    <property type="entry name" value="DIPEPTIDE TRANSPORT ATP-BINDING PROTEIN DPPD"/>
    <property type="match status" value="1"/>
</dbReference>
<evidence type="ECO:0000256" key="1">
    <source>
        <dbReference type="ARBA" id="ARBA00004202"/>
    </source>
</evidence>
<keyword evidence="4" id="KW-1003">Cell membrane</keyword>
<evidence type="ECO:0000256" key="4">
    <source>
        <dbReference type="ARBA" id="ARBA00022475"/>
    </source>
</evidence>
<evidence type="ECO:0000256" key="3">
    <source>
        <dbReference type="ARBA" id="ARBA00022448"/>
    </source>
</evidence>
<comment type="similarity">
    <text evidence="2">Belongs to the ABC transporter superfamily.</text>
</comment>
<keyword evidence="3" id="KW-0813">Transport</keyword>
<evidence type="ECO:0000256" key="5">
    <source>
        <dbReference type="ARBA" id="ARBA00022741"/>
    </source>
</evidence>
<dbReference type="OrthoDB" id="5357528at2"/>
<organism evidence="9 10">
    <name type="scientific">Streptomyces paludis</name>
    <dbReference type="NCBI Taxonomy" id="2282738"/>
    <lineage>
        <taxon>Bacteria</taxon>
        <taxon>Bacillati</taxon>
        <taxon>Actinomycetota</taxon>
        <taxon>Actinomycetes</taxon>
        <taxon>Kitasatosporales</taxon>
        <taxon>Streptomycetaceae</taxon>
        <taxon>Streptomyces</taxon>
    </lineage>
</organism>
<proteinExistence type="inferred from homology"/>
<sequence>MSDVLQVQGLGVRTDDGRDLVSDVSFSIRAGSRLGLVGESGSGKSLTALAVMGLLPRGMSASGSIRLRPSAAGPAAEVVGASEQRLNGLRGSAATVVFQEPLTALDPLMRAGHQIAEALRLTHGRGLRGPALRRAVTDALDRVRLPEPDRIARAYPHEISGGQRQRVALAMALAREPALLIADEPTTALDVTVQSEVLALLDGLVAERGMALLFISHDLAVVSAVTDHVLVLKDGSAVESGTVDDIVRRPSHPYTRDLVGSARHLESALERIVR</sequence>
<dbReference type="InterPro" id="IPR017871">
    <property type="entry name" value="ABC_transporter-like_CS"/>
</dbReference>
<dbReference type="InterPro" id="IPR027417">
    <property type="entry name" value="P-loop_NTPase"/>
</dbReference>
<dbReference type="Pfam" id="PF00005">
    <property type="entry name" value="ABC_tran"/>
    <property type="match status" value="1"/>
</dbReference>
<evidence type="ECO:0000256" key="6">
    <source>
        <dbReference type="ARBA" id="ARBA00022840"/>
    </source>
</evidence>
<dbReference type="RefSeq" id="WP_114660956.1">
    <property type="nucleotide sequence ID" value="NZ_CP031194.1"/>
</dbReference>
<dbReference type="PANTHER" id="PTHR43297">
    <property type="entry name" value="OLIGOPEPTIDE TRANSPORT ATP-BINDING PROTEIN APPD"/>
    <property type="match status" value="1"/>
</dbReference>
<keyword evidence="10" id="KW-1185">Reference proteome</keyword>
<dbReference type="AlphaFoldDB" id="A0A345HSF3"/>
<protein>
    <submittedName>
        <fullName evidence="9">ABC transporter ATP-binding protein</fullName>
    </submittedName>
</protein>
<dbReference type="KEGG" id="spad:DVK44_20445"/>
<dbReference type="GO" id="GO:0005524">
    <property type="term" value="F:ATP binding"/>
    <property type="evidence" value="ECO:0007669"/>
    <property type="project" value="UniProtKB-KW"/>
</dbReference>
<dbReference type="GO" id="GO:0016887">
    <property type="term" value="F:ATP hydrolysis activity"/>
    <property type="evidence" value="ECO:0007669"/>
    <property type="project" value="InterPro"/>
</dbReference>
<dbReference type="Proteomes" id="UP000253868">
    <property type="component" value="Chromosome"/>
</dbReference>
<accession>A0A345HSF3</accession>
<dbReference type="InterPro" id="IPR050388">
    <property type="entry name" value="ABC_Ni/Peptide_Import"/>
</dbReference>
<keyword evidence="7" id="KW-0472">Membrane</keyword>
<evidence type="ECO:0000313" key="9">
    <source>
        <dbReference type="EMBL" id="AXG79627.1"/>
    </source>
</evidence>
<comment type="subcellular location">
    <subcellularLocation>
        <location evidence="1">Cell membrane</location>
        <topology evidence="1">Peripheral membrane protein</topology>
    </subcellularLocation>
</comment>
<dbReference type="EMBL" id="CP031194">
    <property type="protein sequence ID" value="AXG79627.1"/>
    <property type="molecule type" value="Genomic_DNA"/>
</dbReference>
<reference evidence="10" key="1">
    <citation type="submission" date="2018-07" db="EMBL/GenBank/DDBJ databases">
        <authorList>
            <person name="Zhao J."/>
        </authorList>
    </citation>
    <scope>NUCLEOTIDE SEQUENCE [LARGE SCALE GENOMIC DNA]</scope>
    <source>
        <strain evidence="10">GSSD-12</strain>
    </source>
</reference>
<dbReference type="CDD" id="cd03257">
    <property type="entry name" value="ABC_NikE_OppD_transporters"/>
    <property type="match status" value="1"/>
</dbReference>
<dbReference type="SMART" id="SM00382">
    <property type="entry name" value="AAA"/>
    <property type="match status" value="1"/>
</dbReference>
<dbReference type="PROSITE" id="PS50893">
    <property type="entry name" value="ABC_TRANSPORTER_2"/>
    <property type="match status" value="1"/>
</dbReference>
<dbReference type="GO" id="GO:0005886">
    <property type="term" value="C:plasma membrane"/>
    <property type="evidence" value="ECO:0007669"/>
    <property type="project" value="UniProtKB-SubCell"/>
</dbReference>
<gene>
    <name evidence="9" type="ORF">DVK44_20445</name>
</gene>
<evidence type="ECO:0000259" key="8">
    <source>
        <dbReference type="PROSITE" id="PS50893"/>
    </source>
</evidence>
<feature type="domain" description="ABC transporter" evidence="8">
    <location>
        <begin position="5"/>
        <end position="259"/>
    </location>
</feature>
<keyword evidence="5" id="KW-0547">Nucleotide-binding</keyword>
<dbReference type="InterPro" id="IPR003593">
    <property type="entry name" value="AAA+_ATPase"/>
</dbReference>
<evidence type="ECO:0000256" key="7">
    <source>
        <dbReference type="ARBA" id="ARBA00023136"/>
    </source>
</evidence>
<dbReference type="Gene3D" id="3.40.50.300">
    <property type="entry name" value="P-loop containing nucleotide triphosphate hydrolases"/>
    <property type="match status" value="1"/>
</dbReference>